<reference evidence="3 4" key="1">
    <citation type="submission" date="2017-04" db="EMBL/GenBank/DDBJ databases">
        <authorList>
            <person name="Afonso C.L."/>
            <person name="Miller P.J."/>
            <person name="Scott M.A."/>
            <person name="Spackman E."/>
            <person name="Goraichik I."/>
            <person name="Dimitrov K.M."/>
            <person name="Suarez D.L."/>
            <person name="Swayne D.E."/>
        </authorList>
    </citation>
    <scope>NUCLEOTIDE SEQUENCE [LARGE SCALE GENOMIC DNA]</scope>
    <source>
        <strain evidence="4">XA(T)</strain>
        <plasmid evidence="4">Plasmid unnamed1</plasmid>
    </source>
</reference>
<evidence type="ECO:0000313" key="3">
    <source>
        <dbReference type="EMBL" id="ARJ07646.1"/>
    </source>
</evidence>
<organism evidence="3 4">
    <name type="scientific">Cnuibacter physcomitrellae</name>
    <dbReference type="NCBI Taxonomy" id="1619308"/>
    <lineage>
        <taxon>Bacteria</taxon>
        <taxon>Bacillati</taxon>
        <taxon>Actinomycetota</taxon>
        <taxon>Actinomycetes</taxon>
        <taxon>Micrococcales</taxon>
        <taxon>Microbacteriaceae</taxon>
        <taxon>Cnuibacter</taxon>
    </lineage>
</organism>
<gene>
    <name evidence="3" type="ORF">B5808_19910</name>
</gene>
<evidence type="ECO:0000256" key="1">
    <source>
        <dbReference type="SAM" id="MobiDB-lite"/>
    </source>
</evidence>
<sequence length="537" mass="57798">MIPNVVEGANMTGLVSYLAGPGRQNDHTNQHVIAGSRYVEMEFAGAPLGRQDVVSLARHIDAPRREHDVDCRRSVKQVDAETGKVSYRKVDAGVFHVSLSLSADEGELTDEKWAAIAHDYIDRMGFGATDDAPSVRWAAIRHGLSKNGNDHIHLAVSIVRTNGAKVDLGYSHRRSQIVAGELEREHGLRVLETRDMGVGSRGVKPAEQARTVREGLAETERERLERVVRAAAAASRNDLTFVDAVRASGVMIRPYYAKGSRTEVAGYSVAARPRAGSDPVWFGGGRLSRELTLPRLRDGWGPTSPTVQEAAWRSTRDGTSRVSSPGAASTKSWEAAASQLKAAAERLKSTPATDRAAWTSAAREVAGVYSAWSYRVEGAKPGPLREVSRQLGKIAATPARDATRKPSTSPRLIAAETGMLLMVASGQASSDMAYLMLARQLTAMTRSIIDWKNQAGLTHEAERTERALAATLAAVQPTGAPAAPPAPKTAEERARDRLREIREAQNRNAGHGAPGSDGSVPYTRRRPGPGQGPTLGR</sequence>
<feature type="compositionally biased region" description="Basic and acidic residues" evidence="1">
    <location>
        <begin position="489"/>
        <end position="505"/>
    </location>
</feature>
<geneLocation type="plasmid" evidence="3">
    <name>unnamed1</name>
</geneLocation>
<feature type="region of interest" description="Disordered" evidence="1">
    <location>
        <begin position="312"/>
        <end position="331"/>
    </location>
</feature>
<feature type="compositionally biased region" description="Polar residues" evidence="1">
    <location>
        <begin position="320"/>
        <end position="331"/>
    </location>
</feature>
<name>A0A1X9LR38_9MICO</name>
<keyword evidence="3" id="KW-0614">Plasmid</keyword>
<evidence type="ECO:0000259" key="2">
    <source>
        <dbReference type="Pfam" id="PF03432"/>
    </source>
</evidence>
<proteinExistence type="predicted"/>
<dbReference type="RefSeq" id="WP_085021781.1">
    <property type="nucleotide sequence ID" value="NZ_BMHD01000003.1"/>
</dbReference>
<feature type="domain" description="MobA/VirD2-like nuclease" evidence="2">
    <location>
        <begin position="85"/>
        <end position="188"/>
    </location>
</feature>
<dbReference type="KEGG" id="cphy:B5808_19910"/>
<dbReference type="AlphaFoldDB" id="A0A1X9LR38"/>
<dbReference type="Proteomes" id="UP000192775">
    <property type="component" value="Plasmid unnamed1"/>
</dbReference>
<dbReference type="EMBL" id="CP020716">
    <property type="protein sequence ID" value="ARJ07646.1"/>
    <property type="molecule type" value="Genomic_DNA"/>
</dbReference>
<evidence type="ECO:0000313" key="4">
    <source>
        <dbReference type="Proteomes" id="UP000192775"/>
    </source>
</evidence>
<keyword evidence="4" id="KW-1185">Reference proteome</keyword>
<dbReference type="InterPro" id="IPR005094">
    <property type="entry name" value="Endonuclease_MobA/VirD2"/>
</dbReference>
<dbReference type="Pfam" id="PF03432">
    <property type="entry name" value="Relaxase"/>
    <property type="match status" value="1"/>
</dbReference>
<feature type="region of interest" description="Disordered" evidence="1">
    <location>
        <begin position="476"/>
        <end position="537"/>
    </location>
</feature>
<protein>
    <recommendedName>
        <fullName evidence="2">MobA/VirD2-like nuclease domain-containing protein</fullName>
    </recommendedName>
</protein>
<accession>A0A1X9LR38</accession>